<dbReference type="OrthoDB" id="9811610at2"/>
<dbReference type="InterPro" id="IPR021320">
    <property type="entry name" value="DUF2905"/>
</dbReference>
<dbReference type="AlphaFoldDB" id="A0A4P7D2T6"/>
<feature type="transmembrane region" description="Helical" evidence="1">
    <location>
        <begin position="44"/>
        <end position="64"/>
    </location>
</feature>
<keyword evidence="1" id="KW-0472">Membrane</keyword>
<keyword evidence="1" id="KW-1133">Transmembrane helix</keyword>
<name>A0A4P7D2T6_9BURK</name>
<reference evidence="2 3" key="1">
    <citation type="submission" date="2019-03" db="EMBL/GenBank/DDBJ databases">
        <title>Paraburkholderia sp. 7MH5, isolated from subtropical forest soil.</title>
        <authorList>
            <person name="Gao Z.-H."/>
            <person name="Qiu L.-H."/>
        </authorList>
    </citation>
    <scope>NUCLEOTIDE SEQUENCE [LARGE SCALE GENOMIC DNA]</scope>
    <source>
        <strain evidence="2 3">7MH5</strain>
    </source>
</reference>
<keyword evidence="1" id="KW-0812">Transmembrane</keyword>
<organism evidence="2 3">
    <name type="scientific">Paraburkholderia pallida</name>
    <dbReference type="NCBI Taxonomy" id="2547399"/>
    <lineage>
        <taxon>Bacteria</taxon>
        <taxon>Pseudomonadati</taxon>
        <taxon>Pseudomonadota</taxon>
        <taxon>Betaproteobacteria</taxon>
        <taxon>Burkholderiales</taxon>
        <taxon>Burkholderiaceae</taxon>
        <taxon>Paraburkholderia</taxon>
    </lineage>
</organism>
<proteinExistence type="predicted"/>
<accession>A0A4P7D2T6</accession>
<dbReference type="RefSeq" id="WP_134756261.1">
    <property type="nucleotide sequence ID" value="NZ_CP038150.1"/>
</dbReference>
<evidence type="ECO:0000256" key="1">
    <source>
        <dbReference type="SAM" id="Phobius"/>
    </source>
</evidence>
<dbReference type="Proteomes" id="UP000295727">
    <property type="component" value="Chromosome 3"/>
</dbReference>
<keyword evidence="3" id="KW-1185">Reference proteome</keyword>
<sequence length="66" mass="7456">MNRFLIVIGIVCLLAGLGWRWLIRIPFGRLPGDVHIVTDGLDFYFPIVTGILVSAVISVLLWLLRH</sequence>
<dbReference type="KEGG" id="ppai:E1956_30575"/>
<gene>
    <name evidence="2" type="ORF">E1956_30575</name>
</gene>
<dbReference type="PANTHER" id="PTHR36443">
    <property type="entry name" value="BSR5223 PROTEIN"/>
    <property type="match status" value="1"/>
</dbReference>
<evidence type="ECO:0000313" key="3">
    <source>
        <dbReference type="Proteomes" id="UP000295727"/>
    </source>
</evidence>
<dbReference type="EMBL" id="CP038150">
    <property type="protein sequence ID" value="QBR01527.1"/>
    <property type="molecule type" value="Genomic_DNA"/>
</dbReference>
<dbReference type="PANTHER" id="PTHR36443:SF1">
    <property type="entry name" value="BSR5223 PROTEIN"/>
    <property type="match status" value="1"/>
</dbReference>
<dbReference type="Pfam" id="PF11146">
    <property type="entry name" value="DUF2905"/>
    <property type="match status" value="1"/>
</dbReference>
<protein>
    <submittedName>
        <fullName evidence="2">DUF2905 domain-containing protein</fullName>
    </submittedName>
</protein>
<evidence type="ECO:0000313" key="2">
    <source>
        <dbReference type="EMBL" id="QBR01527.1"/>
    </source>
</evidence>